<evidence type="ECO:0000256" key="1">
    <source>
        <dbReference type="ARBA" id="ARBA00022741"/>
    </source>
</evidence>
<evidence type="ECO:0000259" key="4">
    <source>
        <dbReference type="Pfam" id="PF07726"/>
    </source>
</evidence>
<reference evidence="6" key="1">
    <citation type="submission" date="2022-05" db="EMBL/GenBank/DDBJ databases">
        <authorList>
            <person name="Sun H.-N."/>
        </authorList>
    </citation>
    <scope>NUCLEOTIDE SEQUENCE</scope>
    <source>
        <strain evidence="6">HB14</strain>
    </source>
</reference>
<dbReference type="PIRSF" id="PIRSF002849">
    <property type="entry name" value="AAA_ATPase_chaperone_MoxR_prd"/>
    <property type="match status" value="1"/>
</dbReference>
<dbReference type="Pfam" id="PF17863">
    <property type="entry name" value="AAA_lid_2"/>
    <property type="match status" value="1"/>
</dbReference>
<dbReference type="EMBL" id="JAMFTH010000002">
    <property type="protein sequence ID" value="MCP8899578.1"/>
    <property type="molecule type" value="Genomic_DNA"/>
</dbReference>
<dbReference type="PANTHER" id="PTHR42759:SF1">
    <property type="entry name" value="MAGNESIUM-CHELATASE SUBUNIT CHLD"/>
    <property type="match status" value="1"/>
</dbReference>
<evidence type="ECO:0000313" key="6">
    <source>
        <dbReference type="EMBL" id="MCP8899578.1"/>
    </source>
</evidence>
<dbReference type="CDD" id="cd00009">
    <property type="entry name" value="AAA"/>
    <property type="match status" value="1"/>
</dbReference>
<gene>
    <name evidence="6" type="ORF">M6D89_09730</name>
</gene>
<comment type="similarity">
    <text evidence="3">Belongs to the MoxR family.</text>
</comment>
<dbReference type="GO" id="GO:0016887">
    <property type="term" value="F:ATP hydrolysis activity"/>
    <property type="evidence" value="ECO:0007669"/>
    <property type="project" value="InterPro"/>
</dbReference>
<keyword evidence="1" id="KW-0547">Nucleotide-binding</keyword>
<organism evidence="6 7">
    <name type="scientific">Gilvimarinus xylanilyticus</name>
    <dbReference type="NCBI Taxonomy" id="2944139"/>
    <lineage>
        <taxon>Bacteria</taxon>
        <taxon>Pseudomonadati</taxon>
        <taxon>Pseudomonadota</taxon>
        <taxon>Gammaproteobacteria</taxon>
        <taxon>Cellvibrionales</taxon>
        <taxon>Cellvibrionaceae</taxon>
        <taxon>Gilvimarinus</taxon>
    </lineage>
</organism>
<evidence type="ECO:0000259" key="5">
    <source>
        <dbReference type="Pfam" id="PF17863"/>
    </source>
</evidence>
<reference evidence="6" key="2">
    <citation type="submission" date="2023-01" db="EMBL/GenBank/DDBJ databases">
        <title>Gilvimarinus xylanilyticus HB14 isolated from Caulerpa lentillifera aquaculture base in Hainan, China.</title>
        <authorList>
            <person name="Zhang Y.-J."/>
        </authorList>
    </citation>
    <scope>NUCLEOTIDE SEQUENCE</scope>
    <source>
        <strain evidence="6">HB14</strain>
    </source>
</reference>
<feature type="domain" description="ChlI/MoxR AAA lid" evidence="5">
    <location>
        <begin position="253"/>
        <end position="316"/>
    </location>
</feature>
<keyword evidence="2" id="KW-0067">ATP-binding</keyword>
<keyword evidence="7" id="KW-1185">Reference proteome</keyword>
<feature type="domain" description="ATPase AAA-3" evidence="4">
    <location>
        <begin position="38"/>
        <end position="169"/>
    </location>
</feature>
<evidence type="ECO:0000256" key="3">
    <source>
        <dbReference type="ARBA" id="ARBA00061607"/>
    </source>
</evidence>
<dbReference type="GO" id="GO:0005524">
    <property type="term" value="F:ATP binding"/>
    <property type="evidence" value="ECO:0007669"/>
    <property type="project" value="UniProtKB-KW"/>
</dbReference>
<dbReference type="FunFam" id="3.40.50.300:FF:000640">
    <property type="entry name" value="MoxR family ATPase"/>
    <property type="match status" value="1"/>
</dbReference>
<dbReference type="Pfam" id="PF07726">
    <property type="entry name" value="AAA_3"/>
    <property type="match status" value="1"/>
</dbReference>
<dbReference type="PANTHER" id="PTHR42759">
    <property type="entry name" value="MOXR FAMILY PROTEIN"/>
    <property type="match status" value="1"/>
</dbReference>
<dbReference type="AlphaFoldDB" id="A0A9X2KU89"/>
<name>A0A9X2KU89_9GAMM</name>
<dbReference type="InterPro" id="IPR041628">
    <property type="entry name" value="ChlI/MoxR_AAA_lid"/>
</dbReference>
<dbReference type="InterPro" id="IPR027417">
    <property type="entry name" value="P-loop_NTPase"/>
</dbReference>
<proteinExistence type="inferred from homology"/>
<dbReference type="Gene3D" id="1.10.8.80">
    <property type="entry name" value="Magnesium chelatase subunit I, C-Terminal domain"/>
    <property type="match status" value="1"/>
</dbReference>
<comment type="caution">
    <text evidence="6">The sequence shown here is derived from an EMBL/GenBank/DDBJ whole genome shotgun (WGS) entry which is preliminary data.</text>
</comment>
<dbReference type="RefSeq" id="WP_253967873.1">
    <property type="nucleotide sequence ID" value="NZ_JAMFTH010000002.1"/>
</dbReference>
<protein>
    <submittedName>
        <fullName evidence="6">MoxR family ATPase</fullName>
    </submittedName>
</protein>
<evidence type="ECO:0000256" key="2">
    <source>
        <dbReference type="ARBA" id="ARBA00022840"/>
    </source>
</evidence>
<dbReference type="InterPro" id="IPR011703">
    <property type="entry name" value="ATPase_AAA-3"/>
</dbReference>
<accession>A0A9X2KU89</accession>
<dbReference type="SUPFAM" id="SSF52540">
    <property type="entry name" value="P-loop containing nucleoside triphosphate hydrolases"/>
    <property type="match status" value="1"/>
</dbReference>
<dbReference type="Gene3D" id="3.40.50.300">
    <property type="entry name" value="P-loop containing nucleotide triphosphate hydrolases"/>
    <property type="match status" value="1"/>
</dbReference>
<dbReference type="InterPro" id="IPR050764">
    <property type="entry name" value="CbbQ/NirQ/NorQ/GpvN"/>
</dbReference>
<evidence type="ECO:0000313" key="7">
    <source>
        <dbReference type="Proteomes" id="UP001139319"/>
    </source>
</evidence>
<sequence length="325" mass="35688">MNTLEQVKALKTRIAASIIGQEEVVDRLLIGLLANGNLLIEGLPGLAKTRAIKALAKNMVSEFSRVQFTPDLLPSDITGSEVFHQTPAGGEFHFDPGPIFANIVLADEINRAPAKVQSALLEAMEERQITVNGKSHAMEPLFMVLATQNPVEQEGTYPLPEAQLDRFLMKVNIDYPSVEDEVKVIELVRGEEQQAQGTKPHSETERTEQEVIFAARREIAAVNVDPAMARYMADLVYATRTPEKYDAELAGWIEIGVSPRASISLDKCARTQAWLNGRADVLPEDVRAIAKDVMRHRLALSYQAQGAGLDADGVIDKIIELVALP</sequence>
<dbReference type="Proteomes" id="UP001139319">
    <property type="component" value="Unassembled WGS sequence"/>
</dbReference>